<dbReference type="SMART" id="SM00327">
    <property type="entry name" value="VWA"/>
    <property type="match status" value="1"/>
</dbReference>
<protein>
    <submittedName>
        <fullName evidence="3">Macro domain-containing protein</fullName>
    </submittedName>
</protein>
<dbReference type="InterPro" id="IPR002035">
    <property type="entry name" value="VWF_A"/>
</dbReference>
<evidence type="ECO:0000259" key="2">
    <source>
        <dbReference type="PROSITE" id="PS51154"/>
    </source>
</evidence>
<dbReference type="Pfam" id="PF00092">
    <property type="entry name" value="VWA"/>
    <property type="match status" value="1"/>
</dbReference>
<dbReference type="SMART" id="SM00506">
    <property type="entry name" value="A1pp"/>
    <property type="match status" value="1"/>
</dbReference>
<comment type="caution">
    <text evidence="3">The sequence shown here is derived from an EMBL/GenBank/DDBJ whole genome shotgun (WGS) entry which is preliminary data.</text>
</comment>
<evidence type="ECO:0000313" key="4">
    <source>
        <dbReference type="Proteomes" id="UP001525890"/>
    </source>
</evidence>
<name>A0ABT2MZ14_9CYAN</name>
<dbReference type="PANTHER" id="PTHR11106">
    <property type="entry name" value="GANGLIOSIDE INDUCED DIFFERENTIATION ASSOCIATED PROTEIN 2-RELATED"/>
    <property type="match status" value="1"/>
</dbReference>
<evidence type="ECO:0000259" key="1">
    <source>
        <dbReference type="PROSITE" id="PS50234"/>
    </source>
</evidence>
<keyword evidence="4" id="KW-1185">Reference proteome</keyword>
<gene>
    <name evidence="3" type="ORF">NG799_27170</name>
</gene>
<dbReference type="InterPro" id="IPR002589">
    <property type="entry name" value="Macro_dom"/>
</dbReference>
<dbReference type="InterPro" id="IPR043472">
    <property type="entry name" value="Macro_dom-like"/>
</dbReference>
<dbReference type="EMBL" id="JAMXFF010000068">
    <property type="protein sequence ID" value="MCT7970000.1"/>
    <property type="molecule type" value="Genomic_DNA"/>
</dbReference>
<proteinExistence type="predicted"/>
<accession>A0ABT2MZ14</accession>
<dbReference type="PANTHER" id="PTHR11106:SF27">
    <property type="entry name" value="MACRO DOMAIN-CONTAINING PROTEIN"/>
    <property type="match status" value="1"/>
</dbReference>
<evidence type="ECO:0000313" key="3">
    <source>
        <dbReference type="EMBL" id="MCT7970000.1"/>
    </source>
</evidence>
<sequence length="587" mass="64717">MDIQLIPLRAAVCSERSTTLDVLVRITPPAPEKPMERPQLNLGLVIDRSGSMSGPNIEYAKQAASYAVEQLLPSDRVSITIYDDEVETLVPSTLANHKSHLLQQIKGIQVRNSTALHAGWMQGGNQVSQHLNSEHLNRVILLSDGLANVGETNPDVIASDVNNLTKRGVSTTTMGIGNHYNEDLLEAMARSGDGNYYYIQSPEQLPSIFQQELLGLMATVGINVTLGIEPQAGVELVEVLNQLEVNQKGRFRLPNLVIGNPVDVVLRLKVPALTEEVDLCYFRLTWNTPEQPTEQKIRVSLRLPVVNAAQLEEFPFNSEVRQQAILMMTARAKKEAVKLVDGGNYDGAILVLQQTKQQLLNNPDLPMSAPEAEALDDLEVQLKQREYSTYRKMSTQQSYRRGSRRSSGHVSLLYAYRKGPVLGNITEDLGVDAIVNSCDRYLSNFGAISSAIHQAAGPELLAECRRLGGCEEGDAKITPGYNLPTPWVIHTVCPPWRGGSHGEEDLLAKCYRRCLELALHQSLRSIAFPAIGTGAMRFPVELAAKIAYAETSRFLINSSAIGAIVFVCFDADTHRCFQKEFVNYSGL</sequence>
<feature type="domain" description="VWFA" evidence="1">
    <location>
        <begin position="41"/>
        <end position="213"/>
    </location>
</feature>
<dbReference type="Pfam" id="PF01661">
    <property type="entry name" value="Macro"/>
    <property type="match status" value="1"/>
</dbReference>
<reference evidence="3 4" key="1">
    <citation type="journal article" date="2022" name="Front. Microbiol.">
        <title>High genomic differentiation and limited gene flow indicate recent cryptic speciation within the genus Laspinema (cyanobacteria).</title>
        <authorList>
            <person name="Stanojkovic A."/>
            <person name="Skoupy S."/>
            <person name="Skaloud P."/>
            <person name="Dvorak P."/>
        </authorList>
    </citation>
    <scope>NUCLEOTIDE SEQUENCE [LARGE SCALE GENOMIC DNA]</scope>
    <source>
        <strain evidence="3 4">D2a</strain>
    </source>
</reference>
<feature type="domain" description="Macro" evidence="2">
    <location>
        <begin position="405"/>
        <end position="585"/>
    </location>
</feature>
<dbReference type="PROSITE" id="PS50234">
    <property type="entry name" value="VWFA"/>
    <property type="match status" value="1"/>
</dbReference>
<dbReference type="Proteomes" id="UP001525890">
    <property type="component" value="Unassembled WGS sequence"/>
</dbReference>
<dbReference type="Gene3D" id="3.40.220.10">
    <property type="entry name" value="Leucine Aminopeptidase, subunit E, domain 1"/>
    <property type="match status" value="1"/>
</dbReference>
<dbReference type="SUPFAM" id="SSF53300">
    <property type="entry name" value="vWA-like"/>
    <property type="match status" value="1"/>
</dbReference>
<dbReference type="SUPFAM" id="SSF52949">
    <property type="entry name" value="Macro domain-like"/>
    <property type="match status" value="1"/>
</dbReference>
<organism evidence="3 4">
    <name type="scientific">Laspinema palackyanum D2a</name>
    <dbReference type="NCBI Taxonomy" id="2953684"/>
    <lineage>
        <taxon>Bacteria</taxon>
        <taxon>Bacillati</taxon>
        <taxon>Cyanobacteriota</taxon>
        <taxon>Cyanophyceae</taxon>
        <taxon>Oscillatoriophycideae</taxon>
        <taxon>Oscillatoriales</taxon>
        <taxon>Laspinemataceae</taxon>
        <taxon>Laspinema</taxon>
        <taxon>Laspinema palackyanum</taxon>
    </lineage>
</organism>
<dbReference type="InterPro" id="IPR036465">
    <property type="entry name" value="vWFA_dom_sf"/>
</dbReference>
<dbReference type="RefSeq" id="WP_368009436.1">
    <property type="nucleotide sequence ID" value="NZ_JAMXFF010000068.1"/>
</dbReference>
<dbReference type="PROSITE" id="PS51154">
    <property type="entry name" value="MACRO"/>
    <property type="match status" value="1"/>
</dbReference>
<dbReference type="Gene3D" id="3.40.50.410">
    <property type="entry name" value="von Willebrand factor, type A domain"/>
    <property type="match status" value="1"/>
</dbReference>